<dbReference type="InterPro" id="IPR036259">
    <property type="entry name" value="MFS_trans_sf"/>
</dbReference>
<dbReference type="Gene3D" id="2.30.110.10">
    <property type="entry name" value="Electron Transport, Fmn-binding Protein, Chain A"/>
    <property type="match status" value="1"/>
</dbReference>
<evidence type="ECO:0000313" key="5">
    <source>
        <dbReference type="Proteomes" id="UP000199659"/>
    </source>
</evidence>
<dbReference type="RefSeq" id="WP_092559545.1">
    <property type="nucleotide sequence ID" value="NZ_FOYZ01000003.1"/>
</dbReference>
<dbReference type="PANTHER" id="PTHR11328:SF36">
    <property type="entry name" value="MELIBIOSE PERMEASE"/>
    <property type="match status" value="1"/>
</dbReference>
<keyword evidence="3" id="KW-1133">Transmembrane helix</keyword>
<dbReference type="Pfam" id="PF12900">
    <property type="entry name" value="Pyridox_ox_2"/>
    <property type="match status" value="1"/>
</dbReference>
<feature type="transmembrane region" description="Helical" evidence="3">
    <location>
        <begin position="319"/>
        <end position="345"/>
    </location>
</feature>
<dbReference type="Proteomes" id="UP000199659">
    <property type="component" value="Unassembled WGS sequence"/>
</dbReference>
<sequence>MKLSRREKVAYGVGAIGKDMVYAFVSGFLFYYFNTVLGISATFIGIVFMGARIFDAFNDPFMGIVVEKTNSRFGKFRPWILIGSILNAVVLYFLFSMPTSLSGNPKLIYAAVVYLLWGITYTMMDIPYWSMIPAITDSGKDRESMSVIARSCAGVGFALPTALTLTLVTQLGADNKREGFRYLAIIIAVIFVIALTITASNVKERNRFQGETPTIKDMFRALVNNDQALIVVVSVVLFNASLYLTQQLALYFFQFDIGNEELYSVFGTVGGAAQILAMMCLPIIRKKFEMKLIFTGAIVTAICGYIFLFLLGTLNVTNLILLCLAALIIFIGFGLATVSTTIFLADSVDYGEWKSNQRNESVIFSLQTFVVKLSSAISVLLAGIGLDVIKLDVTAETQTEGTLLGLRLLMTILPLIGLSLAVYIFRKKYRLTESFLKTITKENKERFIMHREMRRMDKVLSEKEIDEILYHASYGVLSTIGEDGIPYGVPISFVHEGNRIYFHSAVEGHKLDNIQFNNKVSFCIVTDVETIPDQFNTKYMSVILFGTVSEVSEEGKTKVFNLFLEKFSHEFMESGKDYIKKAGKNARIFQIDIEHIKGKGKKG</sequence>
<dbReference type="InterPro" id="IPR001927">
    <property type="entry name" value="Na/Gal_symport"/>
</dbReference>
<feature type="transmembrane region" description="Helical" evidence="3">
    <location>
        <begin position="78"/>
        <end position="95"/>
    </location>
</feature>
<dbReference type="SUPFAM" id="SSF50475">
    <property type="entry name" value="FMN-binding split barrel"/>
    <property type="match status" value="1"/>
</dbReference>
<keyword evidence="2" id="KW-0769">Symport</keyword>
<keyword evidence="1" id="KW-0813">Transport</keyword>
<feature type="transmembrane region" description="Helical" evidence="3">
    <location>
        <begin position="228"/>
        <end position="253"/>
    </location>
</feature>
<dbReference type="NCBIfam" id="TIGR00792">
    <property type="entry name" value="gph"/>
    <property type="match status" value="1"/>
</dbReference>
<dbReference type="PANTHER" id="PTHR11328">
    <property type="entry name" value="MAJOR FACILITATOR SUPERFAMILY DOMAIN-CONTAINING PROTEIN"/>
    <property type="match status" value="1"/>
</dbReference>
<dbReference type="Gene3D" id="1.20.1250.20">
    <property type="entry name" value="MFS general substrate transporter like domains"/>
    <property type="match status" value="1"/>
</dbReference>
<feature type="transmembrane region" description="Helical" evidence="3">
    <location>
        <begin position="107"/>
        <end position="126"/>
    </location>
</feature>
<keyword evidence="3" id="KW-0812">Transmembrane</keyword>
<keyword evidence="5" id="KW-1185">Reference proteome</keyword>
<dbReference type="GO" id="GO:0015293">
    <property type="term" value="F:symporter activity"/>
    <property type="evidence" value="ECO:0007669"/>
    <property type="project" value="UniProtKB-KW"/>
</dbReference>
<dbReference type="CDD" id="cd17332">
    <property type="entry name" value="MFS_MelB_like"/>
    <property type="match status" value="1"/>
</dbReference>
<feature type="transmembrane region" description="Helical" evidence="3">
    <location>
        <begin position="292"/>
        <end position="313"/>
    </location>
</feature>
<evidence type="ECO:0000256" key="1">
    <source>
        <dbReference type="ARBA" id="ARBA00022448"/>
    </source>
</evidence>
<feature type="transmembrane region" description="Helical" evidence="3">
    <location>
        <begin position="265"/>
        <end position="285"/>
    </location>
</feature>
<evidence type="ECO:0000313" key="4">
    <source>
        <dbReference type="EMBL" id="SFR68212.1"/>
    </source>
</evidence>
<name>A0A1I6INC0_9FIRM</name>
<keyword evidence="3" id="KW-0472">Membrane</keyword>
<organism evidence="4 5">
    <name type="scientific">Anaeromicropila populeti</name>
    <dbReference type="NCBI Taxonomy" id="37658"/>
    <lineage>
        <taxon>Bacteria</taxon>
        <taxon>Bacillati</taxon>
        <taxon>Bacillota</taxon>
        <taxon>Clostridia</taxon>
        <taxon>Lachnospirales</taxon>
        <taxon>Lachnospiraceae</taxon>
        <taxon>Anaeromicropila</taxon>
    </lineage>
</organism>
<gene>
    <name evidence="4" type="ORF">SAMN05661086_00937</name>
</gene>
<dbReference type="EMBL" id="FOYZ01000003">
    <property type="protein sequence ID" value="SFR68212.1"/>
    <property type="molecule type" value="Genomic_DNA"/>
</dbReference>
<dbReference type="STRING" id="37658.SAMN05661086_00937"/>
<feature type="transmembrane region" description="Helical" evidence="3">
    <location>
        <begin position="39"/>
        <end position="57"/>
    </location>
</feature>
<dbReference type="GO" id="GO:0006814">
    <property type="term" value="P:sodium ion transport"/>
    <property type="evidence" value="ECO:0007669"/>
    <property type="project" value="InterPro"/>
</dbReference>
<dbReference type="InterPro" id="IPR039672">
    <property type="entry name" value="MFS_2"/>
</dbReference>
<reference evidence="4 5" key="1">
    <citation type="submission" date="2016-10" db="EMBL/GenBank/DDBJ databases">
        <authorList>
            <person name="de Groot N.N."/>
        </authorList>
    </citation>
    <scope>NUCLEOTIDE SEQUENCE [LARGE SCALE GENOMIC DNA]</scope>
    <source>
        <strain evidence="4 5">743A</strain>
    </source>
</reference>
<protein>
    <submittedName>
        <fullName evidence="4">Melibiose permease</fullName>
    </submittedName>
</protein>
<accession>A0A1I6INC0</accession>
<evidence type="ECO:0000256" key="2">
    <source>
        <dbReference type="ARBA" id="ARBA00022847"/>
    </source>
</evidence>
<feature type="transmembrane region" description="Helical" evidence="3">
    <location>
        <begin position="180"/>
        <end position="199"/>
    </location>
</feature>
<dbReference type="AlphaFoldDB" id="A0A1I6INC0"/>
<dbReference type="GO" id="GO:0005886">
    <property type="term" value="C:plasma membrane"/>
    <property type="evidence" value="ECO:0007669"/>
    <property type="project" value="TreeGrafter"/>
</dbReference>
<dbReference type="OrthoDB" id="9794935at2"/>
<dbReference type="InterPro" id="IPR012349">
    <property type="entry name" value="Split_barrel_FMN-bd"/>
</dbReference>
<dbReference type="SUPFAM" id="SSF103473">
    <property type="entry name" value="MFS general substrate transporter"/>
    <property type="match status" value="1"/>
</dbReference>
<evidence type="ECO:0000256" key="3">
    <source>
        <dbReference type="SAM" id="Phobius"/>
    </source>
</evidence>
<dbReference type="GO" id="GO:0008643">
    <property type="term" value="P:carbohydrate transport"/>
    <property type="evidence" value="ECO:0007669"/>
    <property type="project" value="InterPro"/>
</dbReference>
<feature type="transmembrane region" description="Helical" evidence="3">
    <location>
        <begin position="406"/>
        <end position="425"/>
    </location>
</feature>
<proteinExistence type="predicted"/>
<dbReference type="Pfam" id="PF13347">
    <property type="entry name" value="MFS_2"/>
    <property type="match status" value="1"/>
</dbReference>
<dbReference type="InterPro" id="IPR024747">
    <property type="entry name" value="Pyridox_Oxase-rel"/>
</dbReference>
<feature type="transmembrane region" description="Helical" evidence="3">
    <location>
        <begin position="366"/>
        <end position="386"/>
    </location>
</feature>